<dbReference type="EMBL" id="JAJAGQ010000011">
    <property type="protein sequence ID" value="KAJ8549743.1"/>
    <property type="molecule type" value="Genomic_DNA"/>
</dbReference>
<comment type="caution">
    <text evidence="1">The sequence shown here is derived from an EMBL/GenBank/DDBJ whole genome shotgun (WGS) entry which is preliminary data.</text>
</comment>
<accession>A0A9Q1M4Z8</accession>
<gene>
    <name evidence="1" type="ORF">K7X08_033450</name>
</gene>
<reference evidence="2" key="1">
    <citation type="journal article" date="2023" name="Proc. Natl. Acad. Sci. U.S.A.">
        <title>Genomic and structural basis for evolution of tropane alkaloid biosynthesis.</title>
        <authorList>
            <person name="Wanga Y.-J."/>
            <person name="Taina T."/>
            <person name="Yua J.-Y."/>
            <person name="Lia J."/>
            <person name="Xua B."/>
            <person name="Chenc J."/>
            <person name="D'Auriad J.C."/>
            <person name="Huanga J.-P."/>
            <person name="Huanga S.-X."/>
        </authorList>
    </citation>
    <scope>NUCLEOTIDE SEQUENCE [LARGE SCALE GENOMIC DNA]</scope>
    <source>
        <strain evidence="2">cv. KIB-2019</strain>
    </source>
</reference>
<organism evidence="1 2">
    <name type="scientific">Anisodus acutangulus</name>
    <dbReference type="NCBI Taxonomy" id="402998"/>
    <lineage>
        <taxon>Eukaryota</taxon>
        <taxon>Viridiplantae</taxon>
        <taxon>Streptophyta</taxon>
        <taxon>Embryophyta</taxon>
        <taxon>Tracheophyta</taxon>
        <taxon>Spermatophyta</taxon>
        <taxon>Magnoliopsida</taxon>
        <taxon>eudicotyledons</taxon>
        <taxon>Gunneridae</taxon>
        <taxon>Pentapetalae</taxon>
        <taxon>asterids</taxon>
        <taxon>lamiids</taxon>
        <taxon>Solanales</taxon>
        <taxon>Solanaceae</taxon>
        <taxon>Solanoideae</taxon>
        <taxon>Hyoscyameae</taxon>
        <taxon>Anisodus</taxon>
    </lineage>
</organism>
<dbReference type="Proteomes" id="UP001152561">
    <property type="component" value="Unassembled WGS sequence"/>
</dbReference>
<dbReference type="AlphaFoldDB" id="A0A9Q1M4Z8"/>
<keyword evidence="2" id="KW-1185">Reference proteome</keyword>
<evidence type="ECO:0000313" key="2">
    <source>
        <dbReference type="Proteomes" id="UP001152561"/>
    </source>
</evidence>
<name>A0A9Q1M4Z8_9SOLA</name>
<evidence type="ECO:0000313" key="1">
    <source>
        <dbReference type="EMBL" id="KAJ8549743.1"/>
    </source>
</evidence>
<protein>
    <submittedName>
        <fullName evidence="1">Uncharacterized protein</fullName>
    </submittedName>
</protein>
<sequence>MNCLKSICSTSITLQIDIMKYAYIDVQIPSSTTVAFPDPRGFIHLCLAPITLLLTTSKILPITSSSKDLWLVMDQAGRINGVQEA</sequence>
<proteinExistence type="predicted"/>